<gene>
    <name evidence="5" type="primary">rpmF</name>
    <name evidence="6" type="ORF">OSCT_0166</name>
</gene>
<dbReference type="GO" id="GO:0015934">
    <property type="term" value="C:large ribosomal subunit"/>
    <property type="evidence" value="ECO:0007669"/>
    <property type="project" value="InterPro"/>
</dbReference>
<dbReference type="STRING" id="765420.OSCT_0166"/>
<organism evidence="6 7">
    <name type="scientific">Oscillochloris trichoides DG-6</name>
    <dbReference type="NCBI Taxonomy" id="765420"/>
    <lineage>
        <taxon>Bacteria</taxon>
        <taxon>Bacillati</taxon>
        <taxon>Chloroflexota</taxon>
        <taxon>Chloroflexia</taxon>
        <taxon>Chloroflexales</taxon>
        <taxon>Chloroflexineae</taxon>
        <taxon>Oscillochloridaceae</taxon>
        <taxon>Oscillochloris</taxon>
    </lineage>
</organism>
<dbReference type="EMBL" id="ADVR01000003">
    <property type="protein sequence ID" value="EFO82017.1"/>
    <property type="molecule type" value="Genomic_DNA"/>
</dbReference>
<protein>
    <recommendedName>
        <fullName evidence="4 5">Large ribosomal subunit protein bL32</fullName>
    </recommendedName>
</protein>
<dbReference type="HOGENOM" id="CLU_129084_1_3_0"/>
<evidence type="ECO:0000256" key="3">
    <source>
        <dbReference type="ARBA" id="ARBA00023274"/>
    </source>
</evidence>
<dbReference type="HAMAP" id="MF_00340">
    <property type="entry name" value="Ribosomal_bL32"/>
    <property type="match status" value="1"/>
</dbReference>
<accession>E1IA15</accession>
<dbReference type="GO" id="GO:0006412">
    <property type="term" value="P:translation"/>
    <property type="evidence" value="ECO:0007669"/>
    <property type="project" value="UniProtKB-UniRule"/>
</dbReference>
<sequence>MSRHRRGNRRQHLALTAPTLVTCPECGSLMRAHFACKNCGTYKGRQVIALASQAADQR</sequence>
<evidence type="ECO:0000256" key="5">
    <source>
        <dbReference type="HAMAP-Rule" id="MF_00340"/>
    </source>
</evidence>
<comment type="caution">
    <text evidence="6">The sequence shown here is derived from an EMBL/GenBank/DDBJ whole genome shotgun (WGS) entry which is preliminary data.</text>
</comment>
<keyword evidence="3 5" id="KW-0687">Ribonucleoprotein</keyword>
<dbReference type="InterPro" id="IPR011332">
    <property type="entry name" value="Ribosomal_zn-bd"/>
</dbReference>
<comment type="similarity">
    <text evidence="1 5">Belongs to the bacterial ribosomal protein bL32 family.</text>
</comment>
<proteinExistence type="inferred from homology"/>
<dbReference type="eggNOG" id="COG0333">
    <property type="taxonomic scope" value="Bacteria"/>
</dbReference>
<dbReference type="AlphaFoldDB" id="E1IA15"/>
<evidence type="ECO:0000313" key="6">
    <source>
        <dbReference type="EMBL" id="EFO82017.1"/>
    </source>
</evidence>
<dbReference type="InterPro" id="IPR002677">
    <property type="entry name" value="Ribosomal_bL32"/>
</dbReference>
<dbReference type="InterPro" id="IPR044957">
    <property type="entry name" value="Ribosomal_bL32_bact"/>
</dbReference>
<dbReference type="Pfam" id="PF01783">
    <property type="entry name" value="Ribosomal_L32p"/>
    <property type="match status" value="1"/>
</dbReference>
<dbReference type="PANTHER" id="PTHR35534:SF1">
    <property type="entry name" value="LARGE RIBOSOMAL SUBUNIT PROTEIN BL32"/>
    <property type="match status" value="1"/>
</dbReference>
<name>E1IA15_9CHLR</name>
<evidence type="ECO:0000256" key="2">
    <source>
        <dbReference type="ARBA" id="ARBA00022980"/>
    </source>
</evidence>
<reference evidence="6 7" key="1">
    <citation type="journal article" date="2011" name="J. Bacteriol.">
        <title>Draft genome sequence of the anoxygenic filamentous phototrophic bacterium Oscillochloris trichoides subsp. DG-6.</title>
        <authorList>
            <person name="Kuznetsov B.B."/>
            <person name="Ivanovsky R.N."/>
            <person name="Keppen O.I."/>
            <person name="Sukhacheva M.V."/>
            <person name="Bumazhkin B.K."/>
            <person name="Patutina E.O."/>
            <person name="Beletsky A.V."/>
            <person name="Mardanov A.V."/>
            <person name="Baslerov R.V."/>
            <person name="Panteleeva A.N."/>
            <person name="Kolganova T.V."/>
            <person name="Ravin N.V."/>
            <person name="Skryabin K.G."/>
        </authorList>
    </citation>
    <scope>NUCLEOTIDE SEQUENCE [LARGE SCALE GENOMIC DNA]</scope>
    <source>
        <strain evidence="6 7">DG-6</strain>
    </source>
</reference>
<dbReference type="NCBIfam" id="TIGR01031">
    <property type="entry name" value="rpmF_bact"/>
    <property type="match status" value="1"/>
</dbReference>
<dbReference type="PANTHER" id="PTHR35534">
    <property type="entry name" value="50S RIBOSOMAL PROTEIN L32"/>
    <property type="match status" value="1"/>
</dbReference>
<keyword evidence="2 5" id="KW-0689">Ribosomal protein</keyword>
<dbReference type="SUPFAM" id="SSF57829">
    <property type="entry name" value="Zn-binding ribosomal proteins"/>
    <property type="match status" value="1"/>
</dbReference>
<evidence type="ECO:0000256" key="4">
    <source>
        <dbReference type="ARBA" id="ARBA00035178"/>
    </source>
</evidence>
<dbReference type="Proteomes" id="UP000054010">
    <property type="component" value="Unassembled WGS sequence"/>
</dbReference>
<evidence type="ECO:0000313" key="7">
    <source>
        <dbReference type="Proteomes" id="UP000054010"/>
    </source>
</evidence>
<keyword evidence="7" id="KW-1185">Reference proteome</keyword>
<evidence type="ECO:0000256" key="1">
    <source>
        <dbReference type="ARBA" id="ARBA00008560"/>
    </source>
</evidence>
<dbReference type="GO" id="GO:0003735">
    <property type="term" value="F:structural constituent of ribosome"/>
    <property type="evidence" value="ECO:0007669"/>
    <property type="project" value="InterPro"/>
</dbReference>